<dbReference type="PANTHER" id="PTHR12363:SF44">
    <property type="entry name" value="ARM REPEAT SUPERFAMILY PROTEIN"/>
    <property type="match status" value="1"/>
</dbReference>
<dbReference type="EMBL" id="JALJOU010000030">
    <property type="protein sequence ID" value="KAK9834976.1"/>
    <property type="molecule type" value="Genomic_DNA"/>
</dbReference>
<organism evidence="2 3">
    <name type="scientific">Elliptochloris bilobata</name>
    <dbReference type="NCBI Taxonomy" id="381761"/>
    <lineage>
        <taxon>Eukaryota</taxon>
        <taxon>Viridiplantae</taxon>
        <taxon>Chlorophyta</taxon>
        <taxon>core chlorophytes</taxon>
        <taxon>Trebouxiophyceae</taxon>
        <taxon>Trebouxiophyceae incertae sedis</taxon>
        <taxon>Elliptochloris clade</taxon>
        <taxon>Elliptochloris</taxon>
    </lineage>
</organism>
<accession>A0AAW1RMJ1</accession>
<dbReference type="Gene3D" id="1.25.10.10">
    <property type="entry name" value="Leucine-rich Repeat Variant"/>
    <property type="match status" value="1"/>
</dbReference>
<keyword evidence="3" id="KW-1185">Reference proteome</keyword>
<dbReference type="AlphaFoldDB" id="A0AAW1RMJ1"/>
<gene>
    <name evidence="2" type="ORF">WJX81_001316</name>
</gene>
<dbReference type="InterPro" id="IPR051345">
    <property type="entry name" value="Importin_beta-like_NTR"/>
</dbReference>
<dbReference type="InterPro" id="IPR016024">
    <property type="entry name" value="ARM-type_fold"/>
</dbReference>
<dbReference type="GO" id="GO:0006606">
    <property type="term" value="P:protein import into nucleus"/>
    <property type="evidence" value="ECO:0007669"/>
    <property type="project" value="TreeGrafter"/>
</dbReference>
<feature type="region of interest" description="Disordered" evidence="1">
    <location>
        <begin position="343"/>
        <end position="368"/>
    </location>
</feature>
<name>A0AAW1RMJ1_9CHLO</name>
<evidence type="ECO:0000313" key="2">
    <source>
        <dbReference type="EMBL" id="KAK9834976.1"/>
    </source>
</evidence>
<dbReference type="SUPFAM" id="SSF48371">
    <property type="entry name" value="ARM repeat"/>
    <property type="match status" value="1"/>
</dbReference>
<feature type="compositionally biased region" description="Polar residues" evidence="1">
    <location>
        <begin position="771"/>
        <end position="789"/>
    </location>
</feature>
<dbReference type="Proteomes" id="UP001445335">
    <property type="component" value="Unassembled WGS sequence"/>
</dbReference>
<dbReference type="InterPro" id="IPR011989">
    <property type="entry name" value="ARM-like"/>
</dbReference>
<reference evidence="2 3" key="1">
    <citation type="journal article" date="2024" name="Nat. Commun.">
        <title>Phylogenomics reveals the evolutionary origins of lichenization in chlorophyte algae.</title>
        <authorList>
            <person name="Puginier C."/>
            <person name="Libourel C."/>
            <person name="Otte J."/>
            <person name="Skaloud P."/>
            <person name="Haon M."/>
            <person name="Grisel S."/>
            <person name="Petersen M."/>
            <person name="Berrin J.G."/>
            <person name="Delaux P.M."/>
            <person name="Dal Grande F."/>
            <person name="Keller J."/>
        </authorList>
    </citation>
    <scope>NUCLEOTIDE SEQUENCE [LARGE SCALE GENOMIC DNA]</scope>
    <source>
        <strain evidence="2 3">SAG 245.80</strain>
    </source>
</reference>
<sequence length="1007" mass="100478">MYSMDRSPADRALAGQWLQAFQQSSSAWQVCCELVASDSTPALEKLVGAQILRHKSVCRSAAGPATVLTQLLAVLASLAMQWAAWSGALTELWRHLPPDTMLRFLTVLAEEAVDAPLAEAAQDAATGSMRVREWSGDVLRWLARGLPGAAVTERADALRCFGAWARLGVLHEPDTPVEECRALVADTFDALLGSDADLAAAAAVAADLLIVHAPDGLQEELLPWIAPLPRAVLQAASEGDPERAEALCVTFAAFCSANAWLLASPSPEGSALLEGLLQCAALPEGAGGLPASGEPVAAAALAVWAVLGETLGALEPDRRMAPEAARATFSRFLRALLAALSPADRGSEPAGAPDRGGTGTAALGKHGDSFWQDDGAPLAAHAEDPLRETARVLGASAYAGIVAEAASAPGTSPAAVCGQLQASLLALRAAEEQLGEALSPEDPEAGGPEASSAAAAVAGALELIFSAAVATAAEAAGAAPAGALVGRLLDVLQQLAVPLIHHALAAGRGAQALLAFVLRTAGGALREPKQARVAAACILRVCEGAVTAGLAVPQDAIAALLQGLAPPTGLEPHVEQDLVVAAAACTCASAAAHLQSDVIRGLLRPLLPALAGLQAAADSCCGSAGGAGEALALAKATRMVGRLRALLQQAGTFLGQRGPAASQRTGLAGGAPTAPRAVAAFVAAWPCVAQLVVRPLPGAAAAAAALRGQAARCCTLAMRADEQAAMAALPAMAGAAAAAFALPGGHAFVAPLAAALDLLGNVGDPNPGKGFSTSRGAGNGSSSMATQTETLEGRDGATVRGLPYPRSGPLSEGGPWTAAEAALRHALDVVARAPAVVALATPGGGDAAPDLAQAAAVLTTAAARAAASRAWAPPAPRLALAGFSICAACAAACHPDVAAAALACLEALLGTCIAQRPVQQQLVDAAAASSHMVAGGVLRALLGPSPAPRAQRAASVMCGLAALPLAPPPPPPPPPPCAGLARRSVSVLPADTARGAVCIVRAFAEHW</sequence>
<proteinExistence type="predicted"/>
<evidence type="ECO:0008006" key="4">
    <source>
        <dbReference type="Google" id="ProtNLM"/>
    </source>
</evidence>
<dbReference type="GO" id="GO:0005737">
    <property type="term" value="C:cytoplasm"/>
    <property type="evidence" value="ECO:0007669"/>
    <property type="project" value="TreeGrafter"/>
</dbReference>
<feature type="region of interest" description="Disordered" evidence="1">
    <location>
        <begin position="767"/>
        <end position="789"/>
    </location>
</feature>
<evidence type="ECO:0000313" key="3">
    <source>
        <dbReference type="Proteomes" id="UP001445335"/>
    </source>
</evidence>
<protein>
    <recommendedName>
        <fullName evidence="4">Exportin-1/Importin-beta-like domain-containing protein</fullName>
    </recommendedName>
</protein>
<evidence type="ECO:0000256" key="1">
    <source>
        <dbReference type="SAM" id="MobiDB-lite"/>
    </source>
</evidence>
<comment type="caution">
    <text evidence="2">The sequence shown here is derived from an EMBL/GenBank/DDBJ whole genome shotgun (WGS) entry which is preliminary data.</text>
</comment>
<dbReference type="PANTHER" id="PTHR12363">
    <property type="entry name" value="TRANSPORTIN 3 AND IMPORTIN 13"/>
    <property type="match status" value="1"/>
</dbReference>